<dbReference type="AlphaFoldDB" id="J3KWW3"/>
<dbReference type="Gramene" id="OB01G14690.1">
    <property type="protein sequence ID" value="OB01G14690.1"/>
    <property type="gene ID" value="OB01G14690"/>
</dbReference>
<protein>
    <recommendedName>
        <fullName evidence="2">DUF1618 domain-containing protein</fullName>
    </recommendedName>
</protein>
<feature type="region of interest" description="Disordered" evidence="1">
    <location>
        <begin position="71"/>
        <end position="91"/>
    </location>
</feature>
<dbReference type="Pfam" id="PF07762">
    <property type="entry name" value="DUF1618"/>
    <property type="match status" value="1"/>
</dbReference>
<evidence type="ECO:0000313" key="3">
    <source>
        <dbReference type="EnsemblPlants" id="OB01G14690.1"/>
    </source>
</evidence>
<evidence type="ECO:0000259" key="2">
    <source>
        <dbReference type="Pfam" id="PF07762"/>
    </source>
</evidence>
<feature type="region of interest" description="Disordered" evidence="1">
    <location>
        <begin position="1"/>
        <end position="27"/>
    </location>
</feature>
<dbReference type="OMA" id="PTSTWAI"/>
<sequence length="513" mass="57701">MPIFPTEAAPSQRRRDKGPSQSVPLFRPFKFADSSHLKPSPAMRVLPLNADSSHRKPSPAIRMFPREMEAEIPGHGRSKRPTSTLSFDADSTREGSCQYPAWVILNRLGGRRDSLHGDGTTSAVSYTSGGEKVSVSFELAEPPRTSLVTLDWPRGPDPSEGSTSYPEVVAAHGSLVLLQIISTDKGIIDYFVYDARASEKPSLTRLPICYWQGTSNRGKLRPRIMSNEAMGILSCSKDFFIVAELEKPNQPFAANIYFLCSGSDDWRVFKDVPIPHEHDHSFPGLLLWSTDAMLSYRHRYLIWVDYFSGMIVAKFAHPGDIDILNPQEPVLSYVPLPVEPFQGQPYEVDRGEVCPEASRSLCYTHDGIKFIDVNLHGSGSGFSITLWSWCGDQTWRQEATLDAAQLWNLDSENRLPNGQPEFPVVDMDNPYIICFLLTEGHHIVSDPDATTYMIKVHMKKKILVDFTTYSNKGSPSYHKSYMTSRMMSEGLSFISSEMPYYLSRQTKKRILLV</sequence>
<dbReference type="InterPro" id="IPR011676">
    <property type="entry name" value="DUF1618"/>
</dbReference>
<accession>J3KWW3</accession>
<reference evidence="3" key="2">
    <citation type="submission" date="2013-04" db="UniProtKB">
        <authorList>
            <consortium name="EnsemblPlants"/>
        </authorList>
    </citation>
    <scope>IDENTIFICATION</scope>
</reference>
<dbReference type="PANTHER" id="PTHR33074">
    <property type="entry name" value="EXPRESSED PROTEIN-RELATED"/>
    <property type="match status" value="1"/>
</dbReference>
<organism evidence="3">
    <name type="scientific">Oryza brachyantha</name>
    <name type="common">malo sina</name>
    <dbReference type="NCBI Taxonomy" id="4533"/>
    <lineage>
        <taxon>Eukaryota</taxon>
        <taxon>Viridiplantae</taxon>
        <taxon>Streptophyta</taxon>
        <taxon>Embryophyta</taxon>
        <taxon>Tracheophyta</taxon>
        <taxon>Spermatophyta</taxon>
        <taxon>Magnoliopsida</taxon>
        <taxon>Liliopsida</taxon>
        <taxon>Poales</taxon>
        <taxon>Poaceae</taxon>
        <taxon>BOP clade</taxon>
        <taxon>Oryzoideae</taxon>
        <taxon>Oryzeae</taxon>
        <taxon>Oryzinae</taxon>
        <taxon>Oryza</taxon>
    </lineage>
</organism>
<feature type="domain" description="DUF1618" evidence="2">
    <location>
        <begin position="303"/>
        <end position="434"/>
    </location>
</feature>
<dbReference type="PANTHER" id="PTHR33074:SF75">
    <property type="entry name" value="OS01G0189800 PROTEIN"/>
    <property type="match status" value="1"/>
</dbReference>
<evidence type="ECO:0000313" key="4">
    <source>
        <dbReference type="Proteomes" id="UP000006038"/>
    </source>
</evidence>
<evidence type="ECO:0000256" key="1">
    <source>
        <dbReference type="SAM" id="MobiDB-lite"/>
    </source>
</evidence>
<proteinExistence type="predicted"/>
<name>J3KWW3_ORYBR</name>
<reference evidence="3" key="1">
    <citation type="journal article" date="2013" name="Nat. Commun.">
        <title>Whole-genome sequencing of Oryza brachyantha reveals mechanisms underlying Oryza genome evolution.</title>
        <authorList>
            <person name="Chen J."/>
            <person name="Huang Q."/>
            <person name="Gao D."/>
            <person name="Wang J."/>
            <person name="Lang Y."/>
            <person name="Liu T."/>
            <person name="Li B."/>
            <person name="Bai Z."/>
            <person name="Luis Goicoechea J."/>
            <person name="Liang C."/>
            <person name="Chen C."/>
            <person name="Zhang W."/>
            <person name="Sun S."/>
            <person name="Liao Y."/>
            <person name="Zhang X."/>
            <person name="Yang L."/>
            <person name="Song C."/>
            <person name="Wang M."/>
            <person name="Shi J."/>
            <person name="Liu G."/>
            <person name="Liu J."/>
            <person name="Zhou H."/>
            <person name="Zhou W."/>
            <person name="Yu Q."/>
            <person name="An N."/>
            <person name="Chen Y."/>
            <person name="Cai Q."/>
            <person name="Wang B."/>
            <person name="Liu B."/>
            <person name="Min J."/>
            <person name="Huang Y."/>
            <person name="Wu H."/>
            <person name="Li Z."/>
            <person name="Zhang Y."/>
            <person name="Yin Y."/>
            <person name="Song W."/>
            <person name="Jiang J."/>
            <person name="Jackson S.A."/>
            <person name="Wing R.A."/>
            <person name="Wang J."/>
            <person name="Chen M."/>
        </authorList>
    </citation>
    <scope>NUCLEOTIDE SEQUENCE [LARGE SCALE GENOMIC DNA]</scope>
    <source>
        <strain evidence="3">cv. IRGC 101232</strain>
    </source>
</reference>
<dbReference type="HOGENOM" id="CLU_040975_0_0_1"/>
<keyword evidence="4" id="KW-1185">Reference proteome</keyword>
<dbReference type="EnsemblPlants" id="OB01G14690.1">
    <property type="protein sequence ID" value="OB01G14690.1"/>
    <property type="gene ID" value="OB01G14690"/>
</dbReference>
<dbReference type="Proteomes" id="UP000006038">
    <property type="component" value="Chromosome 1"/>
</dbReference>
<dbReference type="eggNOG" id="ENOG502R408">
    <property type="taxonomic scope" value="Eukaryota"/>
</dbReference>